<evidence type="ECO:0000256" key="5">
    <source>
        <dbReference type="PIRSR" id="PIRSR015582-2"/>
    </source>
</evidence>
<accession>A0A231H307</accession>
<evidence type="ECO:0000313" key="8">
    <source>
        <dbReference type="Proteomes" id="UP000215506"/>
    </source>
</evidence>
<feature type="binding site" evidence="4">
    <location>
        <position position="73"/>
    </location>
    <ligand>
        <name>substrate</name>
    </ligand>
</feature>
<dbReference type="AlphaFoldDB" id="A0A231H307"/>
<name>A0A231H307_9NOCA</name>
<protein>
    <submittedName>
        <fullName evidence="7">(3S)-malyl-CoA thioesterase</fullName>
        <ecNumber evidence="7">3.1.2.30</ecNumber>
    </submittedName>
</protein>
<dbReference type="SUPFAM" id="SSF51621">
    <property type="entry name" value="Phosphoenolpyruvate/pyruvate domain"/>
    <property type="match status" value="1"/>
</dbReference>
<dbReference type="GO" id="GO:0006107">
    <property type="term" value="P:oxaloacetate metabolic process"/>
    <property type="evidence" value="ECO:0007669"/>
    <property type="project" value="TreeGrafter"/>
</dbReference>
<dbReference type="InterPro" id="IPR011206">
    <property type="entry name" value="Citrate_lyase_beta/mcl1/mcl2"/>
</dbReference>
<gene>
    <name evidence="7" type="primary">mcl2</name>
    <name evidence="7" type="ORF">B7C42_04675</name>
</gene>
<dbReference type="GO" id="GO:0016787">
    <property type="term" value="F:hydrolase activity"/>
    <property type="evidence" value="ECO:0007669"/>
    <property type="project" value="UniProtKB-KW"/>
</dbReference>
<dbReference type="Pfam" id="PF03328">
    <property type="entry name" value="HpcH_HpaI"/>
    <property type="match status" value="1"/>
</dbReference>
<keyword evidence="8" id="KW-1185">Reference proteome</keyword>
<feature type="binding site" evidence="5">
    <location>
        <position position="155"/>
    </location>
    <ligand>
        <name>Mg(2+)</name>
        <dbReference type="ChEBI" id="CHEBI:18420"/>
    </ligand>
</feature>
<organism evidence="7 8">
    <name type="scientific">Nocardia cerradoensis</name>
    <dbReference type="NCBI Taxonomy" id="85688"/>
    <lineage>
        <taxon>Bacteria</taxon>
        <taxon>Bacillati</taxon>
        <taxon>Actinomycetota</taxon>
        <taxon>Actinomycetes</taxon>
        <taxon>Mycobacteriales</taxon>
        <taxon>Nocardiaceae</taxon>
        <taxon>Nocardia</taxon>
    </lineage>
</organism>
<reference evidence="7 8" key="1">
    <citation type="submission" date="2017-07" db="EMBL/GenBank/DDBJ databases">
        <title>First draft Genome Sequence of Nocardia cerradoensis isolated from human infection.</title>
        <authorList>
            <person name="Carrasco G."/>
        </authorList>
    </citation>
    <scope>NUCLEOTIDE SEQUENCE [LARGE SCALE GENOMIC DNA]</scope>
    <source>
        <strain evidence="7 8">CNM20130759</strain>
    </source>
</reference>
<feature type="domain" description="HpcH/HpaI aldolase/citrate lyase" evidence="6">
    <location>
        <begin position="11"/>
        <end position="223"/>
    </location>
</feature>
<dbReference type="Gene3D" id="3.20.20.60">
    <property type="entry name" value="Phosphoenolpyruvate-binding domains"/>
    <property type="match status" value="1"/>
</dbReference>
<dbReference type="InterPro" id="IPR040442">
    <property type="entry name" value="Pyrv_kinase-like_dom_sf"/>
</dbReference>
<keyword evidence="7" id="KW-0378">Hydrolase</keyword>
<feature type="binding site" evidence="5">
    <location>
        <position position="128"/>
    </location>
    <ligand>
        <name>Mg(2+)</name>
        <dbReference type="ChEBI" id="CHEBI:18420"/>
    </ligand>
</feature>
<evidence type="ECO:0000256" key="4">
    <source>
        <dbReference type="PIRSR" id="PIRSR015582-1"/>
    </source>
</evidence>
<dbReference type="PANTHER" id="PTHR32308:SF10">
    <property type="entry name" value="CITRATE LYASE SUBUNIT BETA"/>
    <property type="match status" value="1"/>
</dbReference>
<sequence length="287" mass="30082">MPSEQNPVRRRAVLVVPGAAEHRIVKALHAGADEVVIDLEDAVAVDAKESARGLVANLLRGIERDPARSVAVRVNGFTTAWAADDLRALAATSTVDSIVIPKVEDSATLERAHALLDGHPASLQALIETPRGVLAADDICRTSAPLAAVVIGYADLGAALGRGADLPPGRWAAIQDRILLAARANDVAAIDGPHLAVADDDDFRSRVRWAHEAGFDGKWVLHPAQIAAATAQFTPDQDAVEHARAVLAALDEATRGGAGVARLGDRMLDEAVAIAARRVLTRIGGQQ</sequence>
<keyword evidence="2 5" id="KW-0479">Metal-binding</keyword>
<keyword evidence="3 5" id="KW-0460">Magnesium</keyword>
<dbReference type="InterPro" id="IPR005000">
    <property type="entry name" value="Aldolase/citrate-lyase_domain"/>
</dbReference>
<dbReference type="PANTHER" id="PTHR32308">
    <property type="entry name" value="LYASE BETA SUBUNIT, PUTATIVE (AFU_ORTHOLOGUE AFUA_4G13030)-RELATED"/>
    <property type="match status" value="1"/>
</dbReference>
<evidence type="ECO:0000256" key="1">
    <source>
        <dbReference type="ARBA" id="ARBA00001946"/>
    </source>
</evidence>
<evidence type="ECO:0000256" key="2">
    <source>
        <dbReference type="ARBA" id="ARBA00022723"/>
    </source>
</evidence>
<comment type="cofactor">
    <cofactor evidence="1">
        <name>Mg(2+)</name>
        <dbReference type="ChEBI" id="CHEBI:18420"/>
    </cofactor>
</comment>
<dbReference type="GO" id="GO:0000287">
    <property type="term" value="F:magnesium ion binding"/>
    <property type="evidence" value="ECO:0007669"/>
    <property type="project" value="TreeGrafter"/>
</dbReference>
<dbReference type="InterPro" id="IPR015813">
    <property type="entry name" value="Pyrv/PenolPyrv_kinase-like_dom"/>
</dbReference>
<comment type="caution">
    <text evidence="7">The sequence shown here is derived from an EMBL/GenBank/DDBJ whole genome shotgun (WGS) entry which is preliminary data.</text>
</comment>
<feature type="binding site" evidence="4">
    <location>
        <position position="128"/>
    </location>
    <ligand>
        <name>substrate</name>
    </ligand>
</feature>
<dbReference type="RefSeq" id="WP_094026519.1">
    <property type="nucleotide sequence ID" value="NZ_NGAF01000010.1"/>
</dbReference>
<evidence type="ECO:0000259" key="6">
    <source>
        <dbReference type="Pfam" id="PF03328"/>
    </source>
</evidence>
<evidence type="ECO:0000256" key="3">
    <source>
        <dbReference type="ARBA" id="ARBA00022842"/>
    </source>
</evidence>
<evidence type="ECO:0000313" key="7">
    <source>
        <dbReference type="EMBL" id="OXR43253.1"/>
    </source>
</evidence>
<proteinExistence type="predicted"/>
<dbReference type="EMBL" id="NGAF01000010">
    <property type="protein sequence ID" value="OXR43253.1"/>
    <property type="molecule type" value="Genomic_DNA"/>
</dbReference>
<dbReference type="PIRSF" id="PIRSF015582">
    <property type="entry name" value="Cit_lyase_B"/>
    <property type="match status" value="1"/>
</dbReference>
<dbReference type="Proteomes" id="UP000215506">
    <property type="component" value="Unassembled WGS sequence"/>
</dbReference>
<dbReference type="EC" id="3.1.2.30" evidence="7"/>